<dbReference type="AlphaFoldDB" id="A0A2T2ZYI9"/>
<feature type="region of interest" description="Disordered" evidence="1">
    <location>
        <begin position="86"/>
        <end position="121"/>
    </location>
</feature>
<organism evidence="2 3">
    <name type="scientific">Coniella lustricola</name>
    <dbReference type="NCBI Taxonomy" id="2025994"/>
    <lineage>
        <taxon>Eukaryota</taxon>
        <taxon>Fungi</taxon>
        <taxon>Dikarya</taxon>
        <taxon>Ascomycota</taxon>
        <taxon>Pezizomycotina</taxon>
        <taxon>Sordariomycetes</taxon>
        <taxon>Sordariomycetidae</taxon>
        <taxon>Diaporthales</taxon>
        <taxon>Schizoparmaceae</taxon>
        <taxon>Coniella</taxon>
    </lineage>
</organism>
<dbReference type="EMBL" id="KZ678560">
    <property type="protein sequence ID" value="PSR79679.1"/>
    <property type="molecule type" value="Genomic_DNA"/>
</dbReference>
<accession>A0A2T2ZYI9</accession>
<evidence type="ECO:0000313" key="2">
    <source>
        <dbReference type="EMBL" id="PSR79679.1"/>
    </source>
</evidence>
<sequence>MKWSLILEHDSDGPQRIASSREDQSDWRMSCASGDGTIGEESFPQFCMPRGQCGPRNSREVDATRGSSEQGQRVLELTRRINETLLQSESNSRFEGSTEVCSAAGQKQEGGETQKRPQPASAKLVSTLHSCDCDAGLALGSRCASSLKFIMAHLVLADLCWQRPAARASIADMN</sequence>
<name>A0A2T2ZYI9_9PEZI</name>
<protein>
    <submittedName>
        <fullName evidence="2">Uncharacterized protein</fullName>
    </submittedName>
</protein>
<reference evidence="2 3" key="1">
    <citation type="journal article" date="2018" name="Mycol. Prog.">
        <title>Coniella lustricola, a new species from submerged detritus.</title>
        <authorList>
            <person name="Raudabaugh D.B."/>
            <person name="Iturriaga T."/>
            <person name="Carver A."/>
            <person name="Mondo S."/>
            <person name="Pangilinan J."/>
            <person name="Lipzen A."/>
            <person name="He G."/>
            <person name="Amirebrahimi M."/>
            <person name="Grigoriev I.V."/>
            <person name="Miller A.N."/>
        </authorList>
    </citation>
    <scope>NUCLEOTIDE SEQUENCE [LARGE SCALE GENOMIC DNA]</scope>
    <source>
        <strain evidence="2 3">B22-T-1</strain>
    </source>
</reference>
<dbReference type="Proteomes" id="UP000241462">
    <property type="component" value="Unassembled WGS sequence"/>
</dbReference>
<keyword evidence="3" id="KW-1185">Reference proteome</keyword>
<evidence type="ECO:0000256" key="1">
    <source>
        <dbReference type="SAM" id="MobiDB-lite"/>
    </source>
</evidence>
<evidence type="ECO:0000313" key="3">
    <source>
        <dbReference type="Proteomes" id="UP000241462"/>
    </source>
</evidence>
<dbReference type="InParanoid" id="A0A2T2ZYI9"/>
<feature type="compositionally biased region" description="Polar residues" evidence="1">
    <location>
        <begin position="86"/>
        <end position="95"/>
    </location>
</feature>
<proteinExistence type="predicted"/>
<feature type="compositionally biased region" description="Basic and acidic residues" evidence="1">
    <location>
        <begin position="7"/>
        <end position="26"/>
    </location>
</feature>
<gene>
    <name evidence="2" type="ORF">BD289DRAFT_89575</name>
</gene>
<feature type="region of interest" description="Disordered" evidence="1">
    <location>
        <begin position="1"/>
        <end position="35"/>
    </location>
</feature>